<feature type="domain" description="DUS-like FMN-binding" evidence="15">
    <location>
        <begin position="13"/>
        <end position="298"/>
    </location>
</feature>
<dbReference type="PANTHER" id="PTHR45846">
    <property type="entry name" value="TRNA-DIHYDROURIDINE(47) SYNTHASE [NAD(P)(+)]-LIKE"/>
    <property type="match status" value="1"/>
</dbReference>
<feature type="binding site" evidence="14">
    <location>
        <position position="169"/>
    </location>
    <ligand>
        <name>FMN</name>
        <dbReference type="ChEBI" id="CHEBI:58210"/>
    </ligand>
</feature>
<evidence type="ECO:0000256" key="3">
    <source>
        <dbReference type="ARBA" id="ARBA00022555"/>
    </source>
</evidence>
<comment type="similarity">
    <text evidence="12">Belongs to the dus family.</text>
</comment>
<feature type="binding site" evidence="14">
    <location>
        <begin position="224"/>
        <end position="225"/>
    </location>
    <ligand>
        <name>FMN</name>
        <dbReference type="ChEBI" id="CHEBI:58210"/>
    </ligand>
</feature>
<keyword evidence="9 12" id="KW-0560">Oxidoreductase</keyword>
<evidence type="ECO:0000259" key="15">
    <source>
        <dbReference type="Pfam" id="PF01207"/>
    </source>
</evidence>
<dbReference type="Gene3D" id="3.20.20.70">
    <property type="entry name" value="Aldolase class I"/>
    <property type="match status" value="1"/>
</dbReference>
<dbReference type="KEGG" id="sutt:SUTMEG_00290"/>
<dbReference type="PROSITE" id="PS01136">
    <property type="entry name" value="UPF0034"/>
    <property type="match status" value="1"/>
</dbReference>
<dbReference type="RefSeq" id="WP_120175810.1">
    <property type="nucleotide sequence ID" value="NZ_AP018786.1"/>
</dbReference>
<feature type="binding site" evidence="14">
    <location>
        <begin position="16"/>
        <end position="18"/>
    </location>
    <ligand>
        <name>FMN</name>
        <dbReference type="ChEBI" id="CHEBI:58210"/>
    </ligand>
</feature>
<dbReference type="Gene3D" id="1.10.1200.80">
    <property type="entry name" value="Putative flavin oxidoreducatase, domain 2"/>
    <property type="match status" value="1"/>
</dbReference>
<evidence type="ECO:0000256" key="8">
    <source>
        <dbReference type="ARBA" id="ARBA00022884"/>
    </source>
</evidence>
<keyword evidence="6 12" id="KW-0819">tRNA processing</keyword>
<evidence type="ECO:0000256" key="6">
    <source>
        <dbReference type="ARBA" id="ARBA00022694"/>
    </source>
</evidence>
<proteinExistence type="inferred from homology"/>
<dbReference type="GO" id="GO:0017150">
    <property type="term" value="F:tRNA dihydrouridine synthase activity"/>
    <property type="evidence" value="ECO:0007669"/>
    <property type="project" value="InterPro"/>
</dbReference>
<sequence length="333" mass="36131">MKIGPYELANPVMLAPMAGMSDWPFREICKATGAGYAVGEMTASKPELRDTRKSRSRWAHEHETGLKVVQLLGADPQLMAEAARYAEAGGADVVDINMGCPAKKVLQAACGSALMRDEALVGRILNAVVGAVSVPVTLKIRTGWSDAMKNAVSIARIAQEEGVAMLTVHGRTREQGFRGSAEYETIRDVKRAVSIPVIANGDIDGPEKARFVMSFTGADGVMIGRAAYGNPWIFRDVAAALGFREDPAAGRFPSLDERRDVLRRHMALHFDYYGDQRGAALFRKHLTHYFSGLPEAREAGLEELLRLEGASAVAEGVERLFEALARTATRADT</sequence>
<dbReference type="InterPro" id="IPR035587">
    <property type="entry name" value="DUS-like_FMN-bd"/>
</dbReference>
<dbReference type="Pfam" id="PF01207">
    <property type="entry name" value="Dus"/>
    <property type="match status" value="1"/>
</dbReference>
<evidence type="ECO:0000256" key="11">
    <source>
        <dbReference type="ARBA" id="ARBA00048802"/>
    </source>
</evidence>
<keyword evidence="7" id="KW-0521">NADP</keyword>
<evidence type="ECO:0000256" key="2">
    <source>
        <dbReference type="ARBA" id="ARBA00002790"/>
    </source>
</evidence>
<dbReference type="InterPro" id="IPR024036">
    <property type="entry name" value="tRNA-dHydroUridine_Synthase_C"/>
</dbReference>
<organism evidence="16 17">
    <name type="scientific">Sutterella megalosphaeroides</name>
    <dbReference type="NCBI Taxonomy" id="2494234"/>
    <lineage>
        <taxon>Bacteria</taxon>
        <taxon>Pseudomonadati</taxon>
        <taxon>Pseudomonadota</taxon>
        <taxon>Betaproteobacteria</taxon>
        <taxon>Burkholderiales</taxon>
        <taxon>Sutterellaceae</taxon>
        <taxon>Sutterella</taxon>
    </lineage>
</organism>
<evidence type="ECO:0000256" key="9">
    <source>
        <dbReference type="ARBA" id="ARBA00023002"/>
    </source>
</evidence>
<protein>
    <recommendedName>
        <fullName evidence="12">tRNA-dihydrouridine synthase</fullName>
        <ecNumber evidence="12">1.3.1.-</ecNumber>
    </recommendedName>
</protein>
<dbReference type="SUPFAM" id="SSF51395">
    <property type="entry name" value="FMN-linked oxidoreductases"/>
    <property type="match status" value="1"/>
</dbReference>
<evidence type="ECO:0000313" key="17">
    <source>
        <dbReference type="Proteomes" id="UP000271003"/>
    </source>
</evidence>
<keyword evidence="4 12" id="KW-0285">Flavoprotein</keyword>
<keyword evidence="14" id="KW-0547">Nucleotide-binding</keyword>
<comment type="catalytic activity">
    <reaction evidence="11">
        <text>a 5,6-dihydrouridine in tRNA + NAD(+) = a uridine in tRNA + NADH + H(+)</text>
        <dbReference type="Rhea" id="RHEA:54452"/>
        <dbReference type="Rhea" id="RHEA-COMP:13339"/>
        <dbReference type="Rhea" id="RHEA-COMP:13887"/>
        <dbReference type="ChEBI" id="CHEBI:15378"/>
        <dbReference type="ChEBI" id="CHEBI:57540"/>
        <dbReference type="ChEBI" id="CHEBI:57945"/>
        <dbReference type="ChEBI" id="CHEBI:65315"/>
        <dbReference type="ChEBI" id="CHEBI:74443"/>
    </reaction>
</comment>
<evidence type="ECO:0000256" key="13">
    <source>
        <dbReference type="PIRSR" id="PIRSR006621-1"/>
    </source>
</evidence>
<accession>A0A2Z6IAN4</accession>
<reference evidence="16 17" key="1">
    <citation type="journal article" date="2018" name="Int. J. Syst. Evol. Microbiol.">
        <title>Mesosutterella multiformis gen. nov., sp. nov., a member of the family Sutterellaceae and Sutterella megalosphaeroides sp. nov., isolated from human faeces.</title>
        <authorList>
            <person name="Sakamoto M."/>
            <person name="Ikeyama N."/>
            <person name="Kunihiro T."/>
            <person name="Iino T."/>
            <person name="Yuki M."/>
            <person name="Ohkuma M."/>
        </authorList>
    </citation>
    <scope>NUCLEOTIDE SEQUENCE [LARGE SCALE GENOMIC DNA]</scope>
    <source>
        <strain evidence="16 17">6FBBBH3</strain>
    </source>
</reference>
<keyword evidence="8" id="KW-0694">RNA-binding</keyword>
<dbReference type="GO" id="GO:0050660">
    <property type="term" value="F:flavin adenine dinucleotide binding"/>
    <property type="evidence" value="ECO:0007669"/>
    <property type="project" value="InterPro"/>
</dbReference>
<dbReference type="EMBL" id="AP018786">
    <property type="protein sequence ID" value="BBF22138.1"/>
    <property type="molecule type" value="Genomic_DNA"/>
</dbReference>
<evidence type="ECO:0000256" key="10">
    <source>
        <dbReference type="ARBA" id="ARBA00048205"/>
    </source>
</evidence>
<dbReference type="PIRSF" id="PIRSF006621">
    <property type="entry name" value="Dus"/>
    <property type="match status" value="1"/>
</dbReference>
<dbReference type="InterPro" id="IPR018517">
    <property type="entry name" value="tRNA_hU_synthase_CS"/>
</dbReference>
<evidence type="ECO:0000256" key="7">
    <source>
        <dbReference type="ARBA" id="ARBA00022857"/>
    </source>
</evidence>
<evidence type="ECO:0000313" key="16">
    <source>
        <dbReference type="EMBL" id="BBF22138.1"/>
    </source>
</evidence>
<dbReference type="AlphaFoldDB" id="A0A2Z6IAN4"/>
<evidence type="ECO:0000256" key="4">
    <source>
        <dbReference type="ARBA" id="ARBA00022630"/>
    </source>
</evidence>
<evidence type="ECO:0000256" key="14">
    <source>
        <dbReference type="PIRSR" id="PIRSR006621-2"/>
    </source>
</evidence>
<name>A0A2Z6IAN4_9BURK</name>
<evidence type="ECO:0000256" key="5">
    <source>
        <dbReference type="ARBA" id="ARBA00022643"/>
    </source>
</evidence>
<dbReference type="CDD" id="cd02801">
    <property type="entry name" value="DUS_like_FMN"/>
    <property type="match status" value="1"/>
</dbReference>
<keyword evidence="17" id="KW-1185">Reference proteome</keyword>
<dbReference type="InterPro" id="IPR001269">
    <property type="entry name" value="DUS_fam"/>
</dbReference>
<feature type="binding site" evidence="14">
    <location>
        <position position="139"/>
    </location>
    <ligand>
        <name>FMN</name>
        <dbReference type="ChEBI" id="CHEBI:58210"/>
    </ligand>
</feature>
<dbReference type="NCBIfam" id="TIGR00737">
    <property type="entry name" value="nifR3_yhdG"/>
    <property type="match status" value="1"/>
</dbReference>
<feature type="binding site" evidence="14">
    <location>
        <position position="70"/>
    </location>
    <ligand>
        <name>FMN</name>
        <dbReference type="ChEBI" id="CHEBI:58210"/>
    </ligand>
</feature>
<dbReference type="EC" id="1.3.1.-" evidence="12"/>
<comment type="cofactor">
    <cofactor evidence="1 12 14">
        <name>FMN</name>
        <dbReference type="ChEBI" id="CHEBI:58210"/>
    </cofactor>
</comment>
<comment type="catalytic activity">
    <reaction evidence="10">
        <text>a 5,6-dihydrouridine in tRNA + NADP(+) = a uridine in tRNA + NADPH + H(+)</text>
        <dbReference type="Rhea" id="RHEA:23624"/>
        <dbReference type="Rhea" id="RHEA-COMP:13339"/>
        <dbReference type="Rhea" id="RHEA-COMP:13887"/>
        <dbReference type="ChEBI" id="CHEBI:15378"/>
        <dbReference type="ChEBI" id="CHEBI:57783"/>
        <dbReference type="ChEBI" id="CHEBI:58349"/>
        <dbReference type="ChEBI" id="CHEBI:65315"/>
        <dbReference type="ChEBI" id="CHEBI:74443"/>
    </reaction>
</comment>
<comment type="function">
    <text evidence="2 12">Catalyzes the synthesis of 5,6-dihydrouridine (D), a modified base found in the D-loop of most tRNAs, via the reduction of the C5-C6 double bond in target uridines.</text>
</comment>
<keyword evidence="3" id="KW-0820">tRNA-binding</keyword>
<dbReference type="Proteomes" id="UP000271003">
    <property type="component" value="Chromosome"/>
</dbReference>
<evidence type="ECO:0000256" key="12">
    <source>
        <dbReference type="PIRNR" id="PIRNR006621"/>
    </source>
</evidence>
<evidence type="ECO:0000256" key="1">
    <source>
        <dbReference type="ARBA" id="ARBA00001917"/>
    </source>
</evidence>
<dbReference type="GO" id="GO:0000049">
    <property type="term" value="F:tRNA binding"/>
    <property type="evidence" value="ECO:0007669"/>
    <property type="project" value="UniProtKB-KW"/>
</dbReference>
<keyword evidence="5 12" id="KW-0288">FMN</keyword>
<dbReference type="InterPro" id="IPR004652">
    <property type="entry name" value="DusB-like"/>
</dbReference>
<gene>
    <name evidence="16" type="primary">dusB</name>
    <name evidence="16" type="ORF">SUTMEG_00290</name>
</gene>
<dbReference type="OrthoDB" id="9764501at2"/>
<dbReference type="PANTHER" id="PTHR45846:SF1">
    <property type="entry name" value="TRNA-DIHYDROURIDINE(47) SYNTHASE [NAD(P)(+)]-LIKE"/>
    <property type="match status" value="1"/>
</dbReference>
<feature type="active site" description="Proton donor" evidence="13">
    <location>
        <position position="100"/>
    </location>
</feature>
<dbReference type="InterPro" id="IPR013785">
    <property type="entry name" value="Aldolase_TIM"/>
</dbReference>